<sequence>MTSTSRSNGSRASGGRSLPWQALVDAAMLLLWGLMLLRFTVTGKLYLLLHPDYMWLAHLAMVLLLAMGVSRLVQVGLSYRQGTGQPIRSQEHMALLPRQFSVGLLIAIAVFGLIYTPRPFASETAFQRGITDVLGQTRSRPQRFSLSGDSEERTIVDWVRTLNVYPEPDAYAGQTAKVSGFVTHIPGWPDEFIMISRFVLTCCAADAYPVGLPVELPPGTARPAPDTWLEIEGTVQTSTLDGKRQLAIGDPTLTEIPEPRTPYEY</sequence>
<proteinExistence type="predicted"/>
<feature type="transmembrane region" description="Helical" evidence="1">
    <location>
        <begin position="94"/>
        <end position="115"/>
    </location>
</feature>
<name>A0A1U7IY01_9CYAN</name>
<dbReference type="RefSeq" id="WP_073611294.1">
    <property type="nucleotide sequence ID" value="NZ_MRCG01000038.1"/>
</dbReference>
<dbReference type="EMBL" id="MRCG01000038">
    <property type="protein sequence ID" value="OKH43095.1"/>
    <property type="molecule type" value="Genomic_DNA"/>
</dbReference>
<feature type="transmembrane region" description="Helical" evidence="1">
    <location>
        <begin position="53"/>
        <end position="73"/>
    </location>
</feature>
<dbReference type="Proteomes" id="UP000185557">
    <property type="component" value="Unassembled WGS sequence"/>
</dbReference>
<dbReference type="NCBIfam" id="TIGR03943">
    <property type="entry name" value="TIGR03943 family putative permease subunit"/>
    <property type="match status" value="1"/>
</dbReference>
<dbReference type="STRING" id="549789.NIES30_25615"/>
<reference evidence="4 5" key="1">
    <citation type="submission" date="2016-11" db="EMBL/GenBank/DDBJ databases">
        <title>Draft Genome Sequences of Nine Cyanobacterial Strains from Diverse Habitats.</title>
        <authorList>
            <person name="Zhu T."/>
            <person name="Hou S."/>
            <person name="Lu X."/>
            <person name="Hess W.R."/>
        </authorList>
    </citation>
    <scope>NUCLEOTIDE SEQUENCE [LARGE SCALE GENOMIC DNA]</scope>
    <source>
        <strain evidence="4 5">NIES-30</strain>
    </source>
</reference>
<dbReference type="InterPro" id="IPR048493">
    <property type="entry name" value="DUF1980_N"/>
</dbReference>
<dbReference type="AlphaFoldDB" id="A0A1U7IY01"/>
<gene>
    <name evidence="4" type="ORF">NIES30_25615</name>
</gene>
<dbReference type="InterPro" id="IPR052955">
    <property type="entry name" value="UPF0703_membrane_permease"/>
</dbReference>
<evidence type="ECO:0000259" key="3">
    <source>
        <dbReference type="Pfam" id="PF21537"/>
    </source>
</evidence>
<evidence type="ECO:0000259" key="2">
    <source>
        <dbReference type="Pfam" id="PF09323"/>
    </source>
</evidence>
<keyword evidence="1" id="KW-0812">Transmembrane</keyword>
<evidence type="ECO:0000256" key="1">
    <source>
        <dbReference type="SAM" id="Phobius"/>
    </source>
</evidence>
<dbReference type="Pfam" id="PF09323">
    <property type="entry name" value="DUF1980"/>
    <property type="match status" value="1"/>
</dbReference>
<accession>A0A1U7IY01</accession>
<comment type="caution">
    <text evidence="4">The sequence shown here is derived from an EMBL/GenBank/DDBJ whole genome shotgun (WGS) entry which is preliminary data.</text>
</comment>
<dbReference type="PANTHER" id="PTHR40047">
    <property type="entry name" value="UPF0703 PROTEIN YCGQ"/>
    <property type="match status" value="1"/>
</dbReference>
<keyword evidence="5" id="KW-1185">Reference proteome</keyword>
<dbReference type="OrthoDB" id="9770408at2"/>
<evidence type="ECO:0000313" key="5">
    <source>
        <dbReference type="Proteomes" id="UP000185557"/>
    </source>
</evidence>
<protein>
    <submittedName>
        <fullName evidence="4">TIGR03943 family protein</fullName>
    </submittedName>
</protein>
<keyword evidence="1" id="KW-0472">Membrane</keyword>
<feature type="domain" description="DUF1980" evidence="2">
    <location>
        <begin position="27"/>
        <end position="130"/>
    </location>
</feature>
<keyword evidence="1" id="KW-1133">Transmembrane helix</keyword>
<dbReference type="PANTHER" id="PTHR40047:SF1">
    <property type="entry name" value="UPF0703 PROTEIN YCGQ"/>
    <property type="match status" value="1"/>
</dbReference>
<evidence type="ECO:0000313" key="4">
    <source>
        <dbReference type="EMBL" id="OKH43095.1"/>
    </source>
</evidence>
<dbReference type="InterPro" id="IPR048447">
    <property type="entry name" value="DUF1980_C"/>
</dbReference>
<dbReference type="InterPro" id="IPR015402">
    <property type="entry name" value="DUF1980"/>
</dbReference>
<organism evidence="4 5">
    <name type="scientific">Phormidium tenue NIES-30</name>
    <dbReference type="NCBI Taxonomy" id="549789"/>
    <lineage>
        <taxon>Bacteria</taxon>
        <taxon>Bacillati</taxon>
        <taxon>Cyanobacteriota</taxon>
        <taxon>Cyanophyceae</taxon>
        <taxon>Oscillatoriophycideae</taxon>
        <taxon>Oscillatoriales</taxon>
        <taxon>Oscillatoriaceae</taxon>
        <taxon>Phormidium</taxon>
    </lineage>
</organism>
<feature type="domain" description="DUF1980" evidence="3">
    <location>
        <begin position="163"/>
        <end position="265"/>
    </location>
</feature>
<feature type="transmembrane region" description="Helical" evidence="1">
    <location>
        <begin position="20"/>
        <end position="41"/>
    </location>
</feature>
<dbReference type="Pfam" id="PF21537">
    <property type="entry name" value="DUF1980_C"/>
    <property type="match status" value="1"/>
</dbReference>